<dbReference type="RefSeq" id="WP_310911506.1">
    <property type="nucleotide sequence ID" value="NZ_JAVLVT010000002.1"/>
</dbReference>
<dbReference type="PANTHER" id="PTHR11985:SF31">
    <property type="entry name" value="GLYCEROL-3-PHOSPHATE DEHYDROGENASE 2"/>
    <property type="match status" value="1"/>
</dbReference>
<keyword evidence="3 6" id="KW-0285">Flavoprotein</keyword>
<dbReference type="PROSITE" id="PS00978">
    <property type="entry name" value="FAD_G3PDH_2"/>
    <property type="match status" value="1"/>
</dbReference>
<dbReference type="InterPro" id="IPR038299">
    <property type="entry name" value="DAO_C_sf"/>
</dbReference>
<evidence type="ECO:0000313" key="10">
    <source>
        <dbReference type="EMBL" id="MDS1269982.1"/>
    </source>
</evidence>
<dbReference type="Gene3D" id="1.10.8.870">
    <property type="entry name" value="Alpha-glycerophosphate oxidase, cap domain"/>
    <property type="match status" value="1"/>
</dbReference>
<evidence type="ECO:0000259" key="9">
    <source>
        <dbReference type="Pfam" id="PF16901"/>
    </source>
</evidence>
<accession>A0ABU2H3V0</accession>
<evidence type="ECO:0000259" key="8">
    <source>
        <dbReference type="Pfam" id="PF01266"/>
    </source>
</evidence>
<gene>
    <name evidence="10" type="ORF">RIF23_06710</name>
</gene>
<comment type="cofactor">
    <cofactor evidence="1 6">
        <name>FAD</name>
        <dbReference type="ChEBI" id="CHEBI:57692"/>
    </cofactor>
</comment>
<feature type="domain" description="Alpha-glycerophosphate oxidase C-terminal" evidence="9">
    <location>
        <begin position="403"/>
        <end position="527"/>
    </location>
</feature>
<evidence type="ECO:0000256" key="7">
    <source>
        <dbReference type="SAM" id="MobiDB-lite"/>
    </source>
</evidence>
<dbReference type="InterPro" id="IPR000447">
    <property type="entry name" value="G3P_DH_FAD-dep"/>
</dbReference>
<protein>
    <recommendedName>
        <fullName evidence="6">Glycerol-3-phosphate dehydrogenase</fullName>
        <ecNumber evidence="6">1.1.5.3</ecNumber>
    </recommendedName>
</protein>
<dbReference type="PANTHER" id="PTHR11985">
    <property type="entry name" value="GLYCEROL-3-PHOSPHATE DEHYDROGENASE"/>
    <property type="match status" value="1"/>
</dbReference>
<dbReference type="Proteomes" id="UP001250214">
    <property type="component" value="Unassembled WGS sequence"/>
</dbReference>
<sequence length="570" mass="62241">MSAARLGPEERATALATMSGQELDVLVVGGGIVGAGVALDAVSRGLSVGLVEARDFASGTSSRSSKLIHGGLRYLEQLDIELVREALAERGLLLTRLAPHLVRPVPFLFPFTRHWERGYIGAGVTLYDTLAMAARNTGGLPAHRHLTRSGALRVFPALRRDALAGAVQYWDAQVDDARYVVTVLRTAATYGASIASRVQALGFLREGEHVTGARVQDLESGQELEIRAKQVVNAAGVWTDDIQQMVGGRGQIHVSASKGIHLVVPRDRIQASSGMILRTEKSVLFVIPWGRHWIVGTTDTAWDLDKAHPAASRADIDYLLDHVNQVLRVPLTRDDVEGVYAGLRPLLSGESDETSKLSREHTVAHPVPGLVLIAGGKYTTYRVMAKDAVDAVVHGLGAGVPDSVTDRVPLVGADGFAALWNQRRKLARTSGLHVSRVVHLLRRYGSLIHEVLELIEQRPDLREPLAGSDDYLRAEVVYAVRHEGARHLDDVLSRRTHVSIETWDRGLACAEEAAELMADPLGWDDERVRQEVEYYSKRIEAERAAQEQESDHEADAVQHGAPDVAPTVRE</sequence>
<dbReference type="EMBL" id="JAVLVT010000002">
    <property type="protein sequence ID" value="MDS1269982.1"/>
    <property type="molecule type" value="Genomic_DNA"/>
</dbReference>
<reference evidence="11" key="1">
    <citation type="submission" date="2023-07" db="EMBL/GenBank/DDBJ databases">
        <title>Novel species in the genus Lipingzhangella isolated from Sambhar Salt Lake.</title>
        <authorList>
            <person name="Jiya N."/>
            <person name="Kajale S."/>
            <person name="Sharma A."/>
        </authorList>
    </citation>
    <scope>NUCLEOTIDE SEQUENCE [LARGE SCALE GENOMIC DNA]</scope>
    <source>
        <strain evidence="11">LS1_29</strain>
    </source>
</reference>
<comment type="catalytic activity">
    <reaction evidence="6">
        <text>a quinone + sn-glycerol 3-phosphate = dihydroxyacetone phosphate + a quinol</text>
        <dbReference type="Rhea" id="RHEA:18977"/>
        <dbReference type="ChEBI" id="CHEBI:24646"/>
        <dbReference type="ChEBI" id="CHEBI:57597"/>
        <dbReference type="ChEBI" id="CHEBI:57642"/>
        <dbReference type="ChEBI" id="CHEBI:132124"/>
        <dbReference type="EC" id="1.1.5.3"/>
    </reaction>
</comment>
<dbReference type="Gene3D" id="3.50.50.60">
    <property type="entry name" value="FAD/NAD(P)-binding domain"/>
    <property type="match status" value="1"/>
</dbReference>
<feature type="domain" description="FAD dependent oxidoreductase" evidence="8">
    <location>
        <begin position="24"/>
        <end position="381"/>
    </location>
</feature>
<dbReference type="PRINTS" id="PR01001">
    <property type="entry name" value="FADG3PDH"/>
</dbReference>
<evidence type="ECO:0000256" key="2">
    <source>
        <dbReference type="ARBA" id="ARBA00007330"/>
    </source>
</evidence>
<dbReference type="SUPFAM" id="SSF51905">
    <property type="entry name" value="FAD/NAD(P)-binding domain"/>
    <property type="match status" value="1"/>
</dbReference>
<dbReference type="EC" id="1.1.5.3" evidence="6"/>
<feature type="compositionally biased region" description="Basic and acidic residues" evidence="7">
    <location>
        <begin position="542"/>
        <end position="556"/>
    </location>
</feature>
<dbReference type="Pfam" id="PF01266">
    <property type="entry name" value="DAO"/>
    <property type="match status" value="1"/>
</dbReference>
<dbReference type="Gene3D" id="3.30.9.10">
    <property type="entry name" value="D-Amino Acid Oxidase, subunit A, domain 2"/>
    <property type="match status" value="1"/>
</dbReference>
<dbReference type="InterPro" id="IPR006076">
    <property type="entry name" value="FAD-dep_OxRdtase"/>
</dbReference>
<evidence type="ECO:0000256" key="6">
    <source>
        <dbReference type="RuleBase" id="RU361217"/>
    </source>
</evidence>
<organism evidence="10 11">
    <name type="scientific">Lipingzhangella rawalii</name>
    <dbReference type="NCBI Taxonomy" id="2055835"/>
    <lineage>
        <taxon>Bacteria</taxon>
        <taxon>Bacillati</taxon>
        <taxon>Actinomycetota</taxon>
        <taxon>Actinomycetes</taxon>
        <taxon>Streptosporangiales</taxon>
        <taxon>Nocardiopsidaceae</taxon>
        <taxon>Lipingzhangella</taxon>
    </lineage>
</organism>
<evidence type="ECO:0000256" key="1">
    <source>
        <dbReference type="ARBA" id="ARBA00001974"/>
    </source>
</evidence>
<dbReference type="GO" id="GO:0016491">
    <property type="term" value="F:oxidoreductase activity"/>
    <property type="evidence" value="ECO:0007669"/>
    <property type="project" value="UniProtKB-KW"/>
</dbReference>
<dbReference type="InterPro" id="IPR031656">
    <property type="entry name" value="DAO_C"/>
</dbReference>
<comment type="similarity">
    <text evidence="2 6">Belongs to the FAD-dependent glycerol-3-phosphate dehydrogenase family.</text>
</comment>
<evidence type="ECO:0000256" key="3">
    <source>
        <dbReference type="ARBA" id="ARBA00022630"/>
    </source>
</evidence>
<comment type="caution">
    <text evidence="10">The sequence shown here is derived from an EMBL/GenBank/DDBJ whole genome shotgun (WGS) entry which is preliminary data.</text>
</comment>
<evidence type="ECO:0000256" key="5">
    <source>
        <dbReference type="ARBA" id="ARBA00023002"/>
    </source>
</evidence>
<keyword evidence="4" id="KW-0274">FAD</keyword>
<feature type="region of interest" description="Disordered" evidence="7">
    <location>
        <begin position="542"/>
        <end position="570"/>
    </location>
</feature>
<evidence type="ECO:0000313" key="11">
    <source>
        <dbReference type="Proteomes" id="UP001250214"/>
    </source>
</evidence>
<proteinExistence type="inferred from homology"/>
<keyword evidence="11" id="KW-1185">Reference proteome</keyword>
<name>A0ABU2H3V0_9ACTN</name>
<dbReference type="PROSITE" id="PS00977">
    <property type="entry name" value="FAD_G3PDH_1"/>
    <property type="match status" value="1"/>
</dbReference>
<dbReference type="Pfam" id="PF16901">
    <property type="entry name" value="DAO_C"/>
    <property type="match status" value="1"/>
</dbReference>
<dbReference type="SUPFAM" id="SSF54373">
    <property type="entry name" value="FAD-linked reductases, C-terminal domain"/>
    <property type="match status" value="1"/>
</dbReference>
<keyword evidence="5 6" id="KW-0560">Oxidoreductase</keyword>
<evidence type="ECO:0000256" key="4">
    <source>
        <dbReference type="ARBA" id="ARBA00022827"/>
    </source>
</evidence>
<dbReference type="InterPro" id="IPR036188">
    <property type="entry name" value="FAD/NAD-bd_sf"/>
</dbReference>